<feature type="transmembrane region" description="Helical" evidence="1">
    <location>
        <begin position="64"/>
        <end position="83"/>
    </location>
</feature>
<dbReference type="Proteomes" id="UP000281813">
    <property type="component" value="Unassembled WGS sequence"/>
</dbReference>
<accession>A0A494Z3Y1</accession>
<keyword evidence="1" id="KW-0812">Transmembrane</keyword>
<reference evidence="2 3" key="1">
    <citation type="journal article" date="2015" name="Antonie Van Leeuwenhoek">
        <title>Oceanobacillus bengalensis sp. nov., a bacterium isolated from seawater of the Bay of Bengal.</title>
        <authorList>
            <person name="Yongchang O."/>
            <person name="Xiang W."/>
            <person name="Wang G."/>
        </authorList>
    </citation>
    <scope>NUCLEOTIDE SEQUENCE [LARGE SCALE GENOMIC DNA]</scope>
    <source>
        <strain evidence="2 3">MCCC 1K00260</strain>
    </source>
</reference>
<gene>
    <name evidence="2" type="ORF">D8M05_05670</name>
</gene>
<evidence type="ECO:0000256" key="1">
    <source>
        <dbReference type="SAM" id="Phobius"/>
    </source>
</evidence>
<dbReference type="Pfam" id="PF13129">
    <property type="entry name" value="DUF3953"/>
    <property type="match status" value="1"/>
</dbReference>
<organism evidence="2 3">
    <name type="scientific">Oceanobacillus bengalensis</name>
    <dbReference type="NCBI Taxonomy" id="1435466"/>
    <lineage>
        <taxon>Bacteria</taxon>
        <taxon>Bacillati</taxon>
        <taxon>Bacillota</taxon>
        <taxon>Bacilli</taxon>
        <taxon>Bacillales</taxon>
        <taxon>Bacillaceae</taxon>
        <taxon>Oceanobacillus</taxon>
    </lineage>
</organism>
<dbReference type="EMBL" id="RBZO01000006">
    <property type="protein sequence ID" value="RKQ17151.1"/>
    <property type="molecule type" value="Genomic_DNA"/>
</dbReference>
<dbReference type="OrthoDB" id="2974378at2"/>
<keyword evidence="3" id="KW-1185">Reference proteome</keyword>
<dbReference type="InterPro" id="IPR025018">
    <property type="entry name" value="DUF3953"/>
</dbReference>
<keyword evidence="1" id="KW-0472">Membrane</keyword>
<comment type="caution">
    <text evidence="2">The sequence shown here is derived from an EMBL/GenBank/DDBJ whole genome shotgun (WGS) entry which is preliminary data.</text>
</comment>
<evidence type="ECO:0000313" key="3">
    <source>
        <dbReference type="Proteomes" id="UP000281813"/>
    </source>
</evidence>
<name>A0A494Z3Y1_9BACI</name>
<sequence length="85" mass="9424">MVIIKEGKLVIIIKIILAIVVLLLSGYGLFNPSIDMTSITLLLLGALLLTMGREEIKKEKKTVGYLLIIVAFFNIFVSVQDFLLS</sequence>
<keyword evidence="1" id="KW-1133">Transmembrane helix</keyword>
<feature type="transmembrane region" description="Helical" evidence="1">
    <location>
        <begin position="9"/>
        <end position="30"/>
    </location>
</feature>
<feature type="transmembrane region" description="Helical" evidence="1">
    <location>
        <begin position="36"/>
        <end position="52"/>
    </location>
</feature>
<dbReference type="AlphaFoldDB" id="A0A494Z3Y1"/>
<proteinExistence type="predicted"/>
<evidence type="ECO:0000313" key="2">
    <source>
        <dbReference type="EMBL" id="RKQ17151.1"/>
    </source>
</evidence>
<protein>
    <submittedName>
        <fullName evidence="2">DUF3953 domain-containing protein</fullName>
    </submittedName>
</protein>